<dbReference type="EMBL" id="PDUG01000002">
    <property type="protein sequence ID" value="PIC44082.1"/>
    <property type="molecule type" value="Genomic_DNA"/>
</dbReference>
<name>A0A2G5UX12_9PELO</name>
<protein>
    <submittedName>
        <fullName evidence="1">Uncharacterized protein</fullName>
    </submittedName>
</protein>
<accession>A0A2G5UX12</accession>
<sequence length="263" mass="28874">MASSLDNHLDQDGMCSVYSMPPSETNCSISEVLAKEIIAVNEVSDDHAEMSIYSAPKSETNVTISDVFRPCPDVQEFAIQTAHELTASVYSVPKSETNVTLGQKFQRCGDLAKVLDYSIYTTPLSETNVTMPEAPFSYSEYTALKSETDVTMADFRAIASASEYTAKPADAFFDNTAYVEHLQVELGIPDSKVIGLECSNMSIAKIIDSNECLMKLESFVPVPVDFEQMPEPSTYNLAMQATDKSVESYLLHSSNASSIHHEI</sequence>
<gene>
    <name evidence="1" type="primary">Cni-ZK945.7</name>
    <name evidence="1" type="synonym">Cnig_chr_II.g4575</name>
    <name evidence="1" type="ORF">B9Z55_004575</name>
</gene>
<evidence type="ECO:0000313" key="2">
    <source>
        <dbReference type="Proteomes" id="UP000230233"/>
    </source>
</evidence>
<dbReference type="Proteomes" id="UP000230233">
    <property type="component" value="Chromosome II"/>
</dbReference>
<proteinExistence type="predicted"/>
<keyword evidence="2" id="KW-1185">Reference proteome</keyword>
<dbReference type="STRING" id="1611254.A0A2G5UX12"/>
<dbReference type="OrthoDB" id="5848603at2759"/>
<dbReference type="AlphaFoldDB" id="A0A2G5UX12"/>
<comment type="caution">
    <text evidence="1">The sequence shown here is derived from an EMBL/GenBank/DDBJ whole genome shotgun (WGS) entry which is preliminary data.</text>
</comment>
<evidence type="ECO:0000313" key="1">
    <source>
        <dbReference type="EMBL" id="PIC44082.1"/>
    </source>
</evidence>
<organism evidence="1 2">
    <name type="scientific">Caenorhabditis nigoni</name>
    <dbReference type="NCBI Taxonomy" id="1611254"/>
    <lineage>
        <taxon>Eukaryota</taxon>
        <taxon>Metazoa</taxon>
        <taxon>Ecdysozoa</taxon>
        <taxon>Nematoda</taxon>
        <taxon>Chromadorea</taxon>
        <taxon>Rhabditida</taxon>
        <taxon>Rhabditina</taxon>
        <taxon>Rhabditomorpha</taxon>
        <taxon>Rhabditoidea</taxon>
        <taxon>Rhabditidae</taxon>
        <taxon>Peloderinae</taxon>
        <taxon>Caenorhabditis</taxon>
    </lineage>
</organism>
<reference evidence="2" key="1">
    <citation type="submission" date="2017-10" db="EMBL/GenBank/DDBJ databases">
        <title>Rapid genome shrinkage in a self-fertile nematode reveals novel sperm competition proteins.</title>
        <authorList>
            <person name="Yin D."/>
            <person name="Schwarz E.M."/>
            <person name="Thomas C.G."/>
            <person name="Felde R.L."/>
            <person name="Korf I.F."/>
            <person name="Cutter A.D."/>
            <person name="Schartner C.M."/>
            <person name="Ralston E.J."/>
            <person name="Meyer B.J."/>
            <person name="Haag E.S."/>
        </authorList>
    </citation>
    <scope>NUCLEOTIDE SEQUENCE [LARGE SCALE GENOMIC DNA]</scope>
    <source>
        <strain evidence="2">JU1422</strain>
    </source>
</reference>